<dbReference type="GO" id="GO:0004674">
    <property type="term" value="F:protein serine/threonine kinase activity"/>
    <property type="evidence" value="ECO:0007669"/>
    <property type="project" value="UniProtKB-KW"/>
</dbReference>
<evidence type="ECO:0000256" key="3">
    <source>
        <dbReference type="ARBA" id="ARBA00022679"/>
    </source>
</evidence>
<dbReference type="KEGG" id="erz:ER308_15725"/>
<proteinExistence type="predicted"/>
<dbReference type="FunFam" id="3.30.200.20:FF:000035">
    <property type="entry name" value="Serine/threonine protein kinase Stk1"/>
    <property type="match status" value="1"/>
</dbReference>
<feature type="region of interest" description="Disordered" evidence="11">
    <location>
        <begin position="358"/>
        <end position="447"/>
    </location>
</feature>
<feature type="region of interest" description="Disordered" evidence="11">
    <location>
        <begin position="297"/>
        <end position="329"/>
    </location>
</feature>
<keyword evidence="6 9" id="KW-0067">ATP-binding</keyword>
<keyword evidence="14" id="KW-1185">Reference proteome</keyword>
<accession>A0A411YI50</accession>
<dbReference type="PROSITE" id="PS00107">
    <property type="entry name" value="PROTEIN_KINASE_ATP"/>
    <property type="match status" value="1"/>
</dbReference>
<dbReference type="PANTHER" id="PTHR43289:SF6">
    <property type="entry name" value="SERINE_THREONINE-PROTEIN KINASE NEKL-3"/>
    <property type="match status" value="1"/>
</dbReference>
<evidence type="ECO:0000256" key="2">
    <source>
        <dbReference type="ARBA" id="ARBA00022527"/>
    </source>
</evidence>
<evidence type="ECO:0000313" key="13">
    <source>
        <dbReference type="EMBL" id="QBI20877.1"/>
    </source>
</evidence>
<name>A0A411YI50_9ACTN</name>
<feature type="coiled-coil region" evidence="10">
    <location>
        <begin position="504"/>
        <end position="540"/>
    </location>
</feature>
<dbReference type="InterPro" id="IPR000719">
    <property type="entry name" value="Prot_kinase_dom"/>
</dbReference>
<keyword evidence="5 13" id="KW-0418">Kinase</keyword>
<dbReference type="SMART" id="SM00220">
    <property type="entry name" value="S_TKc"/>
    <property type="match status" value="1"/>
</dbReference>
<evidence type="ECO:0000256" key="4">
    <source>
        <dbReference type="ARBA" id="ARBA00022741"/>
    </source>
</evidence>
<feature type="compositionally biased region" description="Low complexity" evidence="11">
    <location>
        <begin position="364"/>
        <end position="383"/>
    </location>
</feature>
<dbReference type="Pfam" id="PF00069">
    <property type="entry name" value="Pkinase"/>
    <property type="match status" value="1"/>
</dbReference>
<keyword evidence="10" id="KW-0175">Coiled coil</keyword>
<evidence type="ECO:0000256" key="5">
    <source>
        <dbReference type="ARBA" id="ARBA00022777"/>
    </source>
</evidence>
<feature type="compositionally biased region" description="Acidic residues" evidence="11">
    <location>
        <begin position="389"/>
        <end position="400"/>
    </location>
</feature>
<dbReference type="FunFam" id="1.10.510.10:FF:000021">
    <property type="entry name" value="Serine/threonine protein kinase"/>
    <property type="match status" value="1"/>
</dbReference>
<dbReference type="Proteomes" id="UP000291469">
    <property type="component" value="Chromosome"/>
</dbReference>
<dbReference type="PANTHER" id="PTHR43289">
    <property type="entry name" value="MITOGEN-ACTIVATED PROTEIN KINASE KINASE KINASE 20-RELATED"/>
    <property type="match status" value="1"/>
</dbReference>
<dbReference type="InterPro" id="IPR008271">
    <property type="entry name" value="Ser/Thr_kinase_AS"/>
</dbReference>
<dbReference type="OrthoDB" id="9762169at2"/>
<gene>
    <name evidence="13" type="ORF">ER308_15725</name>
</gene>
<dbReference type="Gene3D" id="1.10.510.10">
    <property type="entry name" value="Transferase(Phosphotransferase) domain 1"/>
    <property type="match status" value="1"/>
</dbReference>
<comment type="catalytic activity">
    <reaction evidence="7">
        <text>L-threonyl-[protein] + ATP = O-phospho-L-threonyl-[protein] + ADP + H(+)</text>
        <dbReference type="Rhea" id="RHEA:46608"/>
        <dbReference type="Rhea" id="RHEA-COMP:11060"/>
        <dbReference type="Rhea" id="RHEA-COMP:11605"/>
        <dbReference type="ChEBI" id="CHEBI:15378"/>
        <dbReference type="ChEBI" id="CHEBI:30013"/>
        <dbReference type="ChEBI" id="CHEBI:30616"/>
        <dbReference type="ChEBI" id="CHEBI:61977"/>
        <dbReference type="ChEBI" id="CHEBI:456216"/>
        <dbReference type="EC" id="2.7.11.1"/>
    </reaction>
</comment>
<dbReference type="GO" id="GO:0045717">
    <property type="term" value="P:negative regulation of fatty acid biosynthetic process"/>
    <property type="evidence" value="ECO:0007669"/>
    <property type="project" value="UniProtKB-ARBA"/>
</dbReference>
<feature type="region of interest" description="Disordered" evidence="11">
    <location>
        <begin position="1"/>
        <end position="26"/>
    </location>
</feature>
<evidence type="ECO:0000313" key="14">
    <source>
        <dbReference type="Proteomes" id="UP000291469"/>
    </source>
</evidence>
<evidence type="ECO:0000256" key="7">
    <source>
        <dbReference type="ARBA" id="ARBA00047899"/>
    </source>
</evidence>
<keyword evidence="2 13" id="KW-0723">Serine/threonine-protein kinase</keyword>
<evidence type="ECO:0000256" key="1">
    <source>
        <dbReference type="ARBA" id="ARBA00012513"/>
    </source>
</evidence>
<keyword evidence="3" id="KW-0808">Transferase</keyword>
<keyword evidence="4 9" id="KW-0547">Nucleotide-binding</keyword>
<protein>
    <recommendedName>
        <fullName evidence="1">non-specific serine/threonine protein kinase</fullName>
        <ecNumber evidence="1">2.7.11.1</ecNumber>
    </recommendedName>
</protein>
<evidence type="ECO:0000256" key="11">
    <source>
        <dbReference type="SAM" id="MobiDB-lite"/>
    </source>
</evidence>
<dbReference type="PROSITE" id="PS00108">
    <property type="entry name" value="PROTEIN_KINASE_ST"/>
    <property type="match status" value="1"/>
</dbReference>
<evidence type="ECO:0000256" key="10">
    <source>
        <dbReference type="SAM" id="Coils"/>
    </source>
</evidence>
<evidence type="ECO:0000256" key="9">
    <source>
        <dbReference type="PROSITE-ProRule" id="PRU10141"/>
    </source>
</evidence>
<feature type="domain" description="Protein kinase" evidence="12">
    <location>
        <begin position="36"/>
        <end position="297"/>
    </location>
</feature>
<dbReference type="EMBL" id="CP036402">
    <property type="protein sequence ID" value="QBI20877.1"/>
    <property type="molecule type" value="Genomic_DNA"/>
</dbReference>
<dbReference type="InterPro" id="IPR017441">
    <property type="entry name" value="Protein_kinase_ATP_BS"/>
</dbReference>
<dbReference type="EC" id="2.7.11.1" evidence="1"/>
<dbReference type="Gene3D" id="3.30.200.20">
    <property type="entry name" value="Phosphorylase Kinase, domain 1"/>
    <property type="match status" value="1"/>
</dbReference>
<evidence type="ECO:0000256" key="6">
    <source>
        <dbReference type="ARBA" id="ARBA00022840"/>
    </source>
</evidence>
<feature type="binding site" evidence="9">
    <location>
        <position position="65"/>
    </location>
    <ligand>
        <name>ATP</name>
        <dbReference type="ChEBI" id="CHEBI:30616"/>
    </ligand>
</feature>
<organism evidence="13 14">
    <name type="scientific">Egibacter rhizosphaerae</name>
    <dbReference type="NCBI Taxonomy" id="1670831"/>
    <lineage>
        <taxon>Bacteria</taxon>
        <taxon>Bacillati</taxon>
        <taxon>Actinomycetota</taxon>
        <taxon>Nitriliruptoria</taxon>
        <taxon>Egibacterales</taxon>
        <taxon>Egibacteraceae</taxon>
        <taxon>Egibacter</taxon>
    </lineage>
</organism>
<dbReference type="AlphaFoldDB" id="A0A411YI50"/>
<evidence type="ECO:0000259" key="12">
    <source>
        <dbReference type="PROSITE" id="PS50011"/>
    </source>
</evidence>
<dbReference type="GO" id="GO:0005524">
    <property type="term" value="F:ATP binding"/>
    <property type="evidence" value="ECO:0007669"/>
    <property type="project" value="UniProtKB-UniRule"/>
</dbReference>
<comment type="catalytic activity">
    <reaction evidence="8">
        <text>L-seryl-[protein] + ATP = O-phospho-L-seryl-[protein] + ADP + H(+)</text>
        <dbReference type="Rhea" id="RHEA:17989"/>
        <dbReference type="Rhea" id="RHEA-COMP:9863"/>
        <dbReference type="Rhea" id="RHEA-COMP:11604"/>
        <dbReference type="ChEBI" id="CHEBI:15378"/>
        <dbReference type="ChEBI" id="CHEBI:29999"/>
        <dbReference type="ChEBI" id="CHEBI:30616"/>
        <dbReference type="ChEBI" id="CHEBI:83421"/>
        <dbReference type="ChEBI" id="CHEBI:456216"/>
        <dbReference type="EC" id="2.7.11.1"/>
    </reaction>
</comment>
<dbReference type="InterPro" id="IPR011009">
    <property type="entry name" value="Kinase-like_dom_sf"/>
</dbReference>
<evidence type="ECO:0000256" key="8">
    <source>
        <dbReference type="ARBA" id="ARBA00048679"/>
    </source>
</evidence>
<dbReference type="SUPFAM" id="SSF56112">
    <property type="entry name" value="Protein kinase-like (PK-like)"/>
    <property type="match status" value="1"/>
</dbReference>
<dbReference type="PROSITE" id="PS50011">
    <property type="entry name" value="PROTEIN_KINASE_DOM"/>
    <property type="match status" value="1"/>
</dbReference>
<dbReference type="CDD" id="cd14014">
    <property type="entry name" value="STKc_PknB_like"/>
    <property type="match status" value="1"/>
</dbReference>
<feature type="compositionally biased region" description="Basic and acidic residues" evidence="11">
    <location>
        <begin position="1"/>
        <end position="16"/>
    </location>
</feature>
<sequence>MGADRGILDRADRYPEDAPASLPSEPSRVTVLADRYELAELLGSGGMARVHAAYDRRLDRRVAVKLVHDELLDADPNSRQRLLREARSAARLDHPNTVAVHDVGEDDGRPFVVMELVEGATLADRLRARGRIPADEAVAIGRAVLDALEAAHARGLVHRDVKPSNVLLPTRGGVKLADFGIAKALDTATGGVTGTGQVVGSPRYLAPEQAAGREPSAASDLYSLGVVLYECLAGHPPFERSNPVAVALAHQQDPLPPLRDHAPHVAPALVTTVERALAKDPADRFVDAAEMRAHLRADGETVAASEPTPTPGETAALRPEDAPPSGPAGSRRWQLAALLTGGVLAVIALASLLLGEDAPDDPLGPTDEAAPGAEPEGPEVDPGTSEPDQGADAEEADEGEADARDLDELIGDLARDPGAAGERGEDLLQELMNVREEDEGAERAEEARDAIEEVADWIADDELEAEVGREAVEALEPVGRPDAPELAEVSALFAEVAIDRRAWGEKGEDLLSDLEDLLEAEEAEDRADDAGELINDLEEWIADAEIDDERGRRAQQVLEPVADAAT</sequence>
<dbReference type="RefSeq" id="WP_131155870.1">
    <property type="nucleotide sequence ID" value="NZ_CP036402.1"/>
</dbReference>
<reference evidence="13 14" key="1">
    <citation type="submission" date="2019-01" db="EMBL/GenBank/DDBJ databases">
        <title>Egibacter rhizosphaerae EGI 80759T.</title>
        <authorList>
            <person name="Chen D.-D."/>
            <person name="Tian Y."/>
            <person name="Jiao J.-Y."/>
            <person name="Zhang X.-T."/>
            <person name="Zhang Y.-G."/>
            <person name="Zhang Y."/>
            <person name="Xiao M."/>
            <person name="Shu W.-S."/>
            <person name="Li W.-J."/>
        </authorList>
    </citation>
    <scope>NUCLEOTIDE SEQUENCE [LARGE SCALE GENOMIC DNA]</scope>
    <source>
        <strain evidence="13 14">EGI 80759</strain>
    </source>
</reference>